<reference evidence="12 13" key="1">
    <citation type="submission" date="2020-04" db="EMBL/GenBank/DDBJ databases">
        <authorList>
            <person name="Alioto T."/>
            <person name="Alioto T."/>
            <person name="Gomez Garrido J."/>
        </authorList>
    </citation>
    <scope>NUCLEOTIDE SEQUENCE [LARGE SCALE GENOMIC DNA]</scope>
</reference>
<dbReference type="GO" id="GO:0005758">
    <property type="term" value="C:mitochondrial intermembrane space"/>
    <property type="evidence" value="ECO:0007669"/>
    <property type="project" value="UniProtKB-SubCell"/>
</dbReference>
<dbReference type="GO" id="GO:0005743">
    <property type="term" value="C:mitochondrial inner membrane"/>
    <property type="evidence" value="ECO:0007669"/>
    <property type="project" value="UniProtKB-SubCell"/>
</dbReference>
<accession>A0A8S1C7S0</accession>
<comment type="caution">
    <text evidence="12">The sequence shown here is derived from an EMBL/GenBank/DDBJ whole genome shotgun (WGS) entry which is preliminary data.</text>
</comment>
<keyword evidence="13" id="KW-1185">Reference proteome</keyword>
<evidence type="ECO:0000256" key="10">
    <source>
        <dbReference type="ARBA" id="ARBA00023136"/>
    </source>
</evidence>
<keyword evidence="5" id="KW-0813">Transport</keyword>
<evidence type="ECO:0000256" key="7">
    <source>
        <dbReference type="ARBA" id="ARBA00022792"/>
    </source>
</evidence>
<dbReference type="EMBL" id="CADEPI010000014">
    <property type="protein sequence ID" value="CAB3363934.1"/>
    <property type="molecule type" value="Genomic_DNA"/>
</dbReference>
<dbReference type="PROSITE" id="PS51808">
    <property type="entry name" value="CHCH"/>
    <property type="match status" value="1"/>
</dbReference>
<dbReference type="OrthoDB" id="9992197at2759"/>
<evidence type="ECO:0000256" key="2">
    <source>
        <dbReference type="ARBA" id="ARBA00004569"/>
    </source>
</evidence>
<evidence type="ECO:0000256" key="1">
    <source>
        <dbReference type="ARBA" id="ARBA00003195"/>
    </source>
</evidence>
<dbReference type="PANTHER" id="PTHR21268">
    <property type="entry name" value="NADH DEHYDROGENASE [UBIQUINONE] IRON-SULFUR PROTEIN 5"/>
    <property type="match status" value="1"/>
</dbReference>
<evidence type="ECO:0000256" key="8">
    <source>
        <dbReference type="ARBA" id="ARBA00022982"/>
    </source>
</evidence>
<evidence type="ECO:0000256" key="9">
    <source>
        <dbReference type="ARBA" id="ARBA00023128"/>
    </source>
</evidence>
<protein>
    <recommendedName>
        <fullName evidence="14">CHCH domain-containing protein</fullName>
    </recommendedName>
</protein>
<sequence length="70" mass="8415">MMECLEAYGVKRGAENPECQTLMKDFKECLSSDVTFKRFEAMWWERQKQYYLEGKNKDRHYAPSPRLDSL</sequence>
<organism evidence="12 13">
    <name type="scientific">Cloeon dipterum</name>
    <dbReference type="NCBI Taxonomy" id="197152"/>
    <lineage>
        <taxon>Eukaryota</taxon>
        <taxon>Metazoa</taxon>
        <taxon>Ecdysozoa</taxon>
        <taxon>Arthropoda</taxon>
        <taxon>Hexapoda</taxon>
        <taxon>Insecta</taxon>
        <taxon>Pterygota</taxon>
        <taxon>Palaeoptera</taxon>
        <taxon>Ephemeroptera</taxon>
        <taxon>Pisciforma</taxon>
        <taxon>Baetidae</taxon>
        <taxon>Cloeon</taxon>
    </lineage>
</organism>
<keyword evidence="6" id="KW-0679">Respiratory chain</keyword>
<evidence type="ECO:0000313" key="13">
    <source>
        <dbReference type="Proteomes" id="UP000494165"/>
    </source>
</evidence>
<evidence type="ECO:0000313" key="12">
    <source>
        <dbReference type="EMBL" id="CAB3363934.1"/>
    </source>
</evidence>
<evidence type="ECO:0000256" key="6">
    <source>
        <dbReference type="ARBA" id="ARBA00022660"/>
    </source>
</evidence>
<dbReference type="InterPro" id="IPR019342">
    <property type="entry name" value="NADH_UbQ_OxRdtase_FeS-su5"/>
</dbReference>
<evidence type="ECO:0000256" key="5">
    <source>
        <dbReference type="ARBA" id="ARBA00022448"/>
    </source>
</evidence>
<comment type="similarity">
    <text evidence="4">Belongs to the complex I NDUFS5 subunit family.</text>
</comment>
<proteinExistence type="inferred from homology"/>
<evidence type="ECO:0008006" key="14">
    <source>
        <dbReference type="Google" id="ProtNLM"/>
    </source>
</evidence>
<comment type="subcellular location">
    <subcellularLocation>
        <location evidence="3">Mitochondrion inner membrane</location>
        <topology evidence="3">Peripheral membrane protein</topology>
    </subcellularLocation>
    <subcellularLocation>
        <location evidence="2">Mitochondrion intermembrane space</location>
    </subcellularLocation>
</comment>
<evidence type="ECO:0000256" key="3">
    <source>
        <dbReference type="ARBA" id="ARBA00004637"/>
    </source>
</evidence>
<keyword evidence="11" id="KW-1015">Disulfide bond</keyword>
<evidence type="ECO:0000256" key="4">
    <source>
        <dbReference type="ARBA" id="ARBA00007372"/>
    </source>
</evidence>
<keyword evidence="7" id="KW-0999">Mitochondrion inner membrane</keyword>
<gene>
    <name evidence="12" type="ORF">CLODIP_2_CD06887</name>
</gene>
<evidence type="ECO:0000256" key="11">
    <source>
        <dbReference type="ARBA" id="ARBA00023157"/>
    </source>
</evidence>
<dbReference type="Pfam" id="PF10200">
    <property type="entry name" value="Ndufs5"/>
    <property type="match status" value="1"/>
</dbReference>
<keyword evidence="9" id="KW-0496">Mitochondrion</keyword>
<dbReference type="AlphaFoldDB" id="A0A8S1C7S0"/>
<dbReference type="PANTHER" id="PTHR21268:SF2">
    <property type="entry name" value="NADH DEHYDROGENASE [UBIQUINONE] IRON-SULFUR PROTEIN 5"/>
    <property type="match status" value="1"/>
</dbReference>
<keyword evidence="8" id="KW-0249">Electron transport</keyword>
<comment type="function">
    <text evidence="1">Accessory subunit of the mitochondrial membrane respiratory chain NADH dehydrogenase (Complex I), that is believed not to be involved in catalysis. Complex I functions in the transfer of electrons from NADH to the respiratory chain. The immediate electron acceptor for the enzyme is believed to be ubiquinone.</text>
</comment>
<dbReference type="Proteomes" id="UP000494165">
    <property type="component" value="Unassembled WGS sequence"/>
</dbReference>
<name>A0A8S1C7S0_9INSE</name>
<keyword evidence="10" id="KW-0472">Membrane</keyword>